<dbReference type="CDD" id="cd02696">
    <property type="entry name" value="MurNAc-LAA"/>
    <property type="match status" value="1"/>
</dbReference>
<dbReference type="GO" id="GO:0071555">
    <property type="term" value="P:cell wall organization"/>
    <property type="evidence" value="ECO:0007669"/>
    <property type="project" value="UniProtKB-KW"/>
</dbReference>
<dbReference type="FunFam" id="3.40.630.40:FF:000001">
    <property type="entry name" value="N-acetylmuramoyl-L-alanine amidase"/>
    <property type="match status" value="1"/>
</dbReference>
<comment type="catalytic activity">
    <reaction evidence="1">
        <text>Hydrolyzes the link between N-acetylmuramoyl residues and L-amino acid residues in certain cell-wall glycopeptides.</text>
        <dbReference type="EC" id="3.5.1.28"/>
    </reaction>
</comment>
<evidence type="ECO:0000256" key="6">
    <source>
        <dbReference type="ARBA" id="ARBA00022764"/>
    </source>
</evidence>
<dbReference type="GO" id="GO:0030288">
    <property type="term" value="C:outer membrane-bounded periplasmic space"/>
    <property type="evidence" value="ECO:0007669"/>
    <property type="project" value="TreeGrafter"/>
</dbReference>
<dbReference type="PANTHER" id="PTHR30404">
    <property type="entry name" value="N-ACETYLMURAMOYL-L-ALANINE AMIDASE"/>
    <property type="match status" value="1"/>
</dbReference>
<keyword evidence="10" id="KW-0472">Membrane</keyword>
<dbReference type="Pfam" id="PF11741">
    <property type="entry name" value="AMIN"/>
    <property type="match status" value="1"/>
</dbReference>
<organism evidence="12 13">
    <name type="scientific">Pseudomonas cichorii</name>
    <dbReference type="NCBI Taxonomy" id="36746"/>
    <lineage>
        <taxon>Bacteria</taxon>
        <taxon>Pseudomonadati</taxon>
        <taxon>Pseudomonadota</taxon>
        <taxon>Gammaproteobacteria</taxon>
        <taxon>Pseudomonadales</taxon>
        <taxon>Pseudomonadaceae</taxon>
        <taxon>Pseudomonas</taxon>
    </lineage>
</organism>
<reference evidence="12 13" key="1">
    <citation type="submission" date="2018-08" db="EMBL/GenBank/DDBJ databases">
        <title>Recombination of ecologically and evolutionarily significant loci maintains genetic cohesion in the Pseudomonas syringae species complex.</title>
        <authorList>
            <person name="Dillon M."/>
            <person name="Thakur S."/>
            <person name="Almeida R.N.D."/>
            <person name="Weir B.S."/>
            <person name="Guttman D.S."/>
        </authorList>
    </citation>
    <scope>NUCLEOTIDE SEQUENCE [LARGE SCALE GENOMIC DNA]</scope>
    <source>
        <strain evidence="12 13">ICMP 6917</strain>
    </source>
</reference>
<dbReference type="InterPro" id="IPR050695">
    <property type="entry name" value="N-acetylmuramoyl_amidase_3"/>
</dbReference>
<proteinExistence type="inferred from homology"/>
<evidence type="ECO:0000313" key="12">
    <source>
        <dbReference type="EMBL" id="RMR60140.1"/>
    </source>
</evidence>
<dbReference type="EMBL" id="RBRY01000051">
    <property type="protein sequence ID" value="RMR60140.1"/>
    <property type="molecule type" value="Genomic_DNA"/>
</dbReference>
<dbReference type="GO" id="GO:0008745">
    <property type="term" value="F:N-acetylmuramoyl-L-alanine amidase activity"/>
    <property type="evidence" value="ECO:0007669"/>
    <property type="project" value="UniProtKB-EC"/>
</dbReference>
<evidence type="ECO:0000256" key="8">
    <source>
        <dbReference type="ARBA" id="ARBA00023316"/>
    </source>
</evidence>
<dbReference type="PANTHER" id="PTHR30404:SF0">
    <property type="entry name" value="N-ACETYLMURAMOYL-L-ALANINE AMIDASE AMIC"/>
    <property type="match status" value="1"/>
</dbReference>
<dbReference type="InterPro" id="IPR021731">
    <property type="entry name" value="AMIN_dom"/>
</dbReference>
<keyword evidence="7" id="KW-0378">Hydrolase</keyword>
<evidence type="ECO:0000256" key="10">
    <source>
        <dbReference type="SAM" id="Phobius"/>
    </source>
</evidence>
<evidence type="ECO:0000256" key="1">
    <source>
        <dbReference type="ARBA" id="ARBA00001561"/>
    </source>
</evidence>
<keyword evidence="8" id="KW-0961">Cell wall biogenesis/degradation</keyword>
<dbReference type="GO" id="GO:0009253">
    <property type="term" value="P:peptidoglycan catabolic process"/>
    <property type="evidence" value="ECO:0007669"/>
    <property type="project" value="InterPro"/>
</dbReference>
<dbReference type="InterPro" id="IPR002508">
    <property type="entry name" value="MurNAc-LAA_cat"/>
</dbReference>
<comment type="caution">
    <text evidence="12">The sequence shown here is derived from an EMBL/GenBank/DDBJ whole genome shotgun (WGS) entry which is preliminary data.</text>
</comment>
<feature type="domain" description="MurNAc-LAA" evidence="11">
    <location>
        <begin position="268"/>
        <end position="426"/>
    </location>
</feature>
<evidence type="ECO:0000256" key="3">
    <source>
        <dbReference type="ARBA" id="ARBA00010860"/>
    </source>
</evidence>
<keyword evidence="10" id="KW-0812">Transmembrane</keyword>
<evidence type="ECO:0000256" key="9">
    <source>
        <dbReference type="ARBA" id="ARBA00074581"/>
    </source>
</evidence>
<dbReference type="SMART" id="SM00646">
    <property type="entry name" value="Ami_3"/>
    <property type="match status" value="1"/>
</dbReference>
<feature type="transmembrane region" description="Helical" evidence="10">
    <location>
        <begin position="49"/>
        <end position="67"/>
    </location>
</feature>
<comment type="similarity">
    <text evidence="3">Belongs to the N-acetylmuramoyl-L-alanine amidase 3 family.</text>
</comment>
<keyword evidence="6" id="KW-0574">Periplasm</keyword>
<evidence type="ECO:0000256" key="2">
    <source>
        <dbReference type="ARBA" id="ARBA00004418"/>
    </source>
</evidence>
<sequence length="451" mass="48835">MLVGANLHVRLQVSLVTWCYVITIVAVILHEPGCSPCFVRPAMHRRQILLNMLLASAALALPFGASATQIRNARLWRSDDKLRLVLDLSGPVQYKTFTLVAPDRLIIDVSGSRLTGDFSQLALDRTVIKSIRSGHYGHCDDTRIVLDLTAPVQLNSFLLGPEGGQGHRLVLDLSSTASAPVQMAAVAPPPPVQAQATDKAHPKRDIMVVVDAGHGGKDPGAVGSRGEREKDVVLSIAQLLAKRLKREKGFDVRLVRNDDFFVPLRKRVEFAHKSKADMFISVHADAAPRLTASGASVFALSEGGATSATARFMAQRENGADLLGATSLLNLKDKDPMLAGVILDMSMNATIAASLQLGHTVLGSLEGITTLHQKRVEQAGFAVLKSPDVPSILVETGFISNSRDSQRLVTARHQQAVADGLFEGLQRYFQRNPPLDSHMAWVQEQKKQAQA</sequence>
<dbReference type="AlphaFoldDB" id="A0A3M4W830"/>
<evidence type="ECO:0000256" key="4">
    <source>
        <dbReference type="ARBA" id="ARBA00011901"/>
    </source>
</evidence>
<evidence type="ECO:0000256" key="5">
    <source>
        <dbReference type="ARBA" id="ARBA00022729"/>
    </source>
</evidence>
<keyword evidence="10" id="KW-1133">Transmembrane helix</keyword>
<evidence type="ECO:0000313" key="13">
    <source>
        <dbReference type="Proteomes" id="UP000278332"/>
    </source>
</evidence>
<dbReference type="Gene3D" id="2.60.40.3500">
    <property type="match status" value="1"/>
</dbReference>
<feature type="transmembrane region" description="Helical" evidence="10">
    <location>
        <begin position="12"/>
        <end position="29"/>
    </location>
</feature>
<keyword evidence="5" id="KW-0732">Signal</keyword>
<evidence type="ECO:0000256" key="7">
    <source>
        <dbReference type="ARBA" id="ARBA00022801"/>
    </source>
</evidence>
<protein>
    <recommendedName>
        <fullName evidence="9">N-acetylmuramoyl-L-alanine amidase AmiC</fullName>
        <ecNumber evidence="4">3.5.1.28</ecNumber>
    </recommendedName>
</protein>
<dbReference type="SUPFAM" id="SSF53187">
    <property type="entry name" value="Zn-dependent exopeptidases"/>
    <property type="match status" value="1"/>
</dbReference>
<gene>
    <name evidence="12" type="ORF">ALP84_04975</name>
</gene>
<dbReference type="Proteomes" id="UP000278332">
    <property type="component" value="Unassembled WGS sequence"/>
</dbReference>
<name>A0A3M4W830_PSECI</name>
<dbReference type="Gene3D" id="3.40.630.40">
    <property type="entry name" value="Zn-dependent exopeptidases"/>
    <property type="match status" value="1"/>
</dbReference>
<evidence type="ECO:0000259" key="11">
    <source>
        <dbReference type="SMART" id="SM00646"/>
    </source>
</evidence>
<dbReference type="Pfam" id="PF01520">
    <property type="entry name" value="Amidase_3"/>
    <property type="match status" value="1"/>
</dbReference>
<accession>A0A3M4W830</accession>
<comment type="subcellular location">
    <subcellularLocation>
        <location evidence="2">Periplasm</location>
    </subcellularLocation>
</comment>
<dbReference type="EC" id="3.5.1.28" evidence="4"/>